<sequence>MNVWKCVGGSATPGPCAAGATDDLVGRAPESARLERLLTEHRLVTVTGRAGVGKSRLAATVGARGPWRQIVHVHGQGDCSGAPGALAKAVRRALTGQHPRSDFADLVRELPATGVLLFLDDVDPVQRTAMGLVQRLLAAVPGLRVLVTSRQALGLGEERVLRLLPLTAGPGVELFLRRARAAVDGFRAEGADLRAVERICRSLEGVPLALELAAEQLAFQQVHDLAAVLEVHQCWLHGEGPALRRHRSLRATVGASYALCEREARIVWGRASVFTGAFNESTASFLCGGGGVAPQRVPSLLARLAAINVLEPVRDPGGLRPPRYRMTRAARDFGAERLRAAGECETALERRATHSRQIADTARHLWAAGLQRQAVALVHEEREELTAVLNQAVHRPDQSVTALETVVGLWFWWVVYGHAEEGRDYLLRLLPLCPADSPVGVRGRWLAAWLTAGRDPQAARALLGRSWPQAVLAGDDTAVGHIAHVQGLIALHENDPRGAAEHFAESARTVPSRPEYGPSPAVSLAAQAVAQAAFAPSAARRTARRALARPDVRDDDWATLLARYATAYVDHRQGRDARALHRARRTLAALDGTPALPHGHEALRALIADIEAGVPGRPHLPQLPRPRTASARAFPAEMGSTVVTS</sequence>
<dbReference type="eggNOG" id="COG3903">
    <property type="taxonomic scope" value="Bacteria"/>
</dbReference>
<dbReference type="Gene3D" id="3.40.50.300">
    <property type="entry name" value="P-loop containing nucleotide triphosphate hydrolases"/>
    <property type="match status" value="1"/>
</dbReference>
<dbReference type="HOGENOM" id="CLU_408215_0_0_11"/>
<dbReference type="EMBL" id="HE971709">
    <property type="protein sequence ID" value="CCK31890.1"/>
    <property type="molecule type" value="Genomic_DNA"/>
</dbReference>
<dbReference type="STRING" id="1214101.BN159_7511"/>
<keyword evidence="2" id="KW-1185">Reference proteome</keyword>
<evidence type="ECO:0008006" key="3">
    <source>
        <dbReference type="Google" id="ProtNLM"/>
    </source>
</evidence>
<proteinExistence type="predicted"/>
<evidence type="ECO:0000313" key="1">
    <source>
        <dbReference type="EMBL" id="CCK31890.1"/>
    </source>
</evidence>
<protein>
    <recommendedName>
        <fullName evidence="3">AAA+ ATPase domain-containing protein</fullName>
    </recommendedName>
</protein>
<dbReference type="KEGG" id="sdv:BN159_7511"/>
<dbReference type="OrthoDB" id="4335696at2"/>
<accession>K4REI1</accession>
<dbReference type="PANTHER" id="PTHR47691:SF3">
    <property type="entry name" value="HTH-TYPE TRANSCRIPTIONAL REGULATOR RV0890C-RELATED"/>
    <property type="match status" value="1"/>
</dbReference>
<gene>
    <name evidence="1" type="ORF">BN159_7511</name>
</gene>
<dbReference type="PRINTS" id="PR00364">
    <property type="entry name" value="DISEASERSIST"/>
</dbReference>
<reference evidence="1 2" key="1">
    <citation type="journal article" date="2012" name="J. Bacteriol.">
        <title>Genome sequence of the bacterium Streptomyces davawensis JCM 4913 and heterologous production of the unique antibiotic roseoflavin.</title>
        <authorList>
            <person name="Jankowitsch F."/>
            <person name="Schwarz J."/>
            <person name="Ruckert C."/>
            <person name="Gust B."/>
            <person name="Szczepanowski R."/>
            <person name="Blom J."/>
            <person name="Pelzer S."/>
            <person name="Kalinowski J."/>
            <person name="Mack M."/>
        </authorList>
    </citation>
    <scope>NUCLEOTIDE SEQUENCE [LARGE SCALE GENOMIC DNA]</scope>
    <source>
        <strain evidence="2">DSM 101723 / JCM 4913 / KCC S-0913 / 768</strain>
    </source>
</reference>
<dbReference type="PANTHER" id="PTHR47691">
    <property type="entry name" value="REGULATOR-RELATED"/>
    <property type="match status" value="1"/>
</dbReference>
<dbReference type="SUPFAM" id="SSF52540">
    <property type="entry name" value="P-loop containing nucleoside triphosphate hydrolases"/>
    <property type="match status" value="1"/>
</dbReference>
<dbReference type="InterPro" id="IPR027417">
    <property type="entry name" value="P-loop_NTPase"/>
</dbReference>
<dbReference type="AlphaFoldDB" id="K4REI1"/>
<dbReference type="Proteomes" id="UP000008043">
    <property type="component" value="Chromosome"/>
</dbReference>
<evidence type="ECO:0000313" key="2">
    <source>
        <dbReference type="Proteomes" id="UP000008043"/>
    </source>
</evidence>
<organism evidence="1 2">
    <name type="scientific">Streptomyces davaonensis (strain DSM 101723 / JCM 4913 / KCC S-0913 / 768)</name>
    <dbReference type="NCBI Taxonomy" id="1214101"/>
    <lineage>
        <taxon>Bacteria</taxon>
        <taxon>Bacillati</taxon>
        <taxon>Actinomycetota</taxon>
        <taxon>Actinomycetes</taxon>
        <taxon>Kitasatosporales</taxon>
        <taxon>Streptomycetaceae</taxon>
        <taxon>Streptomyces</taxon>
    </lineage>
</organism>
<dbReference type="PATRIC" id="fig|1214101.3.peg.7607"/>
<dbReference type="RefSeq" id="WP_015662216.1">
    <property type="nucleotide sequence ID" value="NC_020504.1"/>
</dbReference>
<name>K4REI1_STRDJ</name>